<dbReference type="RefSeq" id="WP_091515703.1">
    <property type="nucleotide sequence ID" value="NZ_CBDQZW010000063.1"/>
</dbReference>
<dbReference type="EMBL" id="FORP01000032">
    <property type="protein sequence ID" value="SFK75589.1"/>
    <property type="molecule type" value="Genomic_DNA"/>
</dbReference>
<dbReference type="STRING" id="115433.SAMN05421835_13222"/>
<sequence length="92" mass="9959">MATFLTLHRAPGLSPEEIAGYAPDVAEGVHARFGNLYVNTVSGFIVTVYEADDQNALEEEFERIGFPFEEIHEIDFVLDAGRLAAMVAGAAS</sequence>
<dbReference type="Gene3D" id="3.30.70.3090">
    <property type="entry name" value="ORF SCO4226, nickel-binding ferredoxin-like monomer"/>
    <property type="match status" value="1"/>
</dbReference>
<dbReference type="InterPro" id="IPR042557">
    <property type="entry name" value="SCO4226"/>
</dbReference>
<name>A0A1I4C5L3_9PSEU</name>
<reference evidence="1 2" key="1">
    <citation type="submission" date="2016-10" db="EMBL/GenBank/DDBJ databases">
        <authorList>
            <person name="de Groot N.N."/>
        </authorList>
    </citation>
    <scope>NUCLEOTIDE SEQUENCE [LARGE SCALE GENOMIC DNA]</scope>
    <source>
        <strain evidence="1 2">DSM 44468</strain>
    </source>
</reference>
<proteinExistence type="predicted"/>
<protein>
    <recommendedName>
        <fullName evidence="3">DUF3303 domain-containing protein</fullName>
    </recommendedName>
</protein>
<organism evidence="1 2">
    <name type="scientific">Amycolatopsis sacchari</name>
    <dbReference type="NCBI Taxonomy" id="115433"/>
    <lineage>
        <taxon>Bacteria</taxon>
        <taxon>Bacillati</taxon>
        <taxon>Actinomycetota</taxon>
        <taxon>Actinomycetes</taxon>
        <taxon>Pseudonocardiales</taxon>
        <taxon>Pseudonocardiaceae</taxon>
        <taxon>Amycolatopsis</taxon>
    </lineage>
</organism>
<evidence type="ECO:0000313" key="2">
    <source>
        <dbReference type="Proteomes" id="UP000199025"/>
    </source>
</evidence>
<gene>
    <name evidence="1" type="ORF">SAMN05421835_13222</name>
</gene>
<evidence type="ECO:0008006" key="3">
    <source>
        <dbReference type="Google" id="ProtNLM"/>
    </source>
</evidence>
<dbReference type="AlphaFoldDB" id="A0A1I4C5L3"/>
<dbReference type="OrthoDB" id="4729421at2"/>
<accession>A0A1I4C5L3</accession>
<evidence type="ECO:0000313" key="1">
    <source>
        <dbReference type="EMBL" id="SFK75589.1"/>
    </source>
</evidence>
<dbReference type="Proteomes" id="UP000199025">
    <property type="component" value="Unassembled WGS sequence"/>
</dbReference>
<keyword evidence="2" id="KW-1185">Reference proteome</keyword>